<dbReference type="InterPro" id="IPR035069">
    <property type="entry name" value="TTHA1013/TTHA0281-like"/>
</dbReference>
<evidence type="ECO:0000259" key="1">
    <source>
        <dbReference type="Pfam" id="PF15919"/>
    </source>
</evidence>
<reference evidence="2 3" key="1">
    <citation type="journal article" date="2013" name="Stand. Genomic Sci.">
        <title>Genomic Encyclopedia of Type Strains, Phase I: The one thousand microbial genomes (KMG-I) project.</title>
        <authorList>
            <person name="Kyrpides N.C."/>
            <person name="Woyke T."/>
            <person name="Eisen J.A."/>
            <person name="Garrity G."/>
            <person name="Lilburn T.G."/>
            <person name="Beck B.J."/>
            <person name="Whitman W.B."/>
            <person name="Hugenholtz P."/>
            <person name="Klenk H.P."/>
        </authorList>
    </citation>
    <scope>NUCLEOTIDE SEQUENCE [LARGE SCALE GENOMIC DNA]</scope>
    <source>
        <strain evidence="2 3">DSM 45044</strain>
    </source>
</reference>
<protein>
    <submittedName>
        <fullName evidence="2">HicB-like antitoxin of HicAB toxin-antitoxin system</fullName>
    </submittedName>
</protein>
<proteinExistence type="predicted"/>
<accession>A0A562UR21</accession>
<evidence type="ECO:0000313" key="2">
    <source>
        <dbReference type="EMBL" id="TWJ08073.1"/>
    </source>
</evidence>
<dbReference type="Gene3D" id="3.30.160.250">
    <property type="match status" value="1"/>
</dbReference>
<dbReference type="SUPFAM" id="SSF143100">
    <property type="entry name" value="TTHA1013/TTHA0281-like"/>
    <property type="match status" value="1"/>
</dbReference>
<feature type="domain" description="HicB-like antitoxin of toxin-antitoxin system" evidence="1">
    <location>
        <begin position="5"/>
        <end position="55"/>
    </location>
</feature>
<dbReference type="RefSeq" id="WP_147142156.1">
    <property type="nucleotide sequence ID" value="NZ_BAABIJ010000004.1"/>
</dbReference>
<dbReference type="InterPro" id="IPR031807">
    <property type="entry name" value="HicB-like"/>
</dbReference>
<comment type="caution">
    <text evidence="2">The sequence shown here is derived from an EMBL/GenBank/DDBJ whole genome shotgun (WGS) entry which is preliminary data.</text>
</comment>
<dbReference type="Pfam" id="PF15919">
    <property type="entry name" value="HicB_lk_antitox"/>
    <property type="match status" value="1"/>
</dbReference>
<dbReference type="EMBL" id="VLLL01000008">
    <property type="protein sequence ID" value="TWJ08073.1"/>
    <property type="molecule type" value="Genomic_DNA"/>
</dbReference>
<gene>
    <name evidence="2" type="ORF">LX16_4293</name>
</gene>
<dbReference type="AlphaFoldDB" id="A0A562UR21"/>
<name>A0A562UR21_9ACTN</name>
<evidence type="ECO:0000313" key="3">
    <source>
        <dbReference type="Proteomes" id="UP000321617"/>
    </source>
</evidence>
<keyword evidence="3" id="KW-1185">Reference proteome</keyword>
<dbReference type="OrthoDB" id="5772641at2"/>
<dbReference type="Proteomes" id="UP000321617">
    <property type="component" value="Unassembled WGS sequence"/>
</dbReference>
<sequence>MRTYVAIAERSGDWWAISVPELPGVFTQAKTLERGEAMAREAIALMVDVPAHMVEVKLETEVPAAAHELDDLRLARRRRAEASEREAVNLVKAAQRLTSVMSVRDAGKVLGVSYQRVSQLSRTRLPAVGEKSARRRTTT</sequence>
<organism evidence="2 3">
    <name type="scientific">Stackebrandtia albiflava</name>
    <dbReference type="NCBI Taxonomy" id="406432"/>
    <lineage>
        <taxon>Bacteria</taxon>
        <taxon>Bacillati</taxon>
        <taxon>Actinomycetota</taxon>
        <taxon>Actinomycetes</taxon>
        <taxon>Glycomycetales</taxon>
        <taxon>Glycomycetaceae</taxon>
        <taxon>Stackebrandtia</taxon>
    </lineage>
</organism>